<evidence type="ECO:0000313" key="1">
    <source>
        <dbReference type="EMBL" id="KIH59815.1"/>
    </source>
</evidence>
<accession>A0A0C2GF79</accession>
<proteinExistence type="predicted"/>
<dbReference type="OrthoDB" id="428293at2759"/>
<keyword evidence="2" id="KW-1185">Reference proteome</keyword>
<reference evidence="1 2" key="1">
    <citation type="submission" date="2013-12" db="EMBL/GenBank/DDBJ databases">
        <title>Draft genome of the parsitic nematode Ancylostoma duodenale.</title>
        <authorList>
            <person name="Mitreva M."/>
        </authorList>
    </citation>
    <scope>NUCLEOTIDE SEQUENCE [LARGE SCALE GENOMIC DNA]</scope>
    <source>
        <strain evidence="1 2">Zhejiang</strain>
    </source>
</reference>
<protein>
    <submittedName>
        <fullName evidence="1">Uncharacterized protein</fullName>
    </submittedName>
</protein>
<dbReference type="InterPro" id="IPR036034">
    <property type="entry name" value="PDZ_sf"/>
</dbReference>
<gene>
    <name evidence="1" type="ORF">ANCDUO_09943</name>
</gene>
<dbReference type="EMBL" id="KN731582">
    <property type="protein sequence ID" value="KIH59815.1"/>
    <property type="molecule type" value="Genomic_DNA"/>
</dbReference>
<dbReference type="Proteomes" id="UP000054047">
    <property type="component" value="Unassembled WGS sequence"/>
</dbReference>
<evidence type="ECO:0000313" key="2">
    <source>
        <dbReference type="Proteomes" id="UP000054047"/>
    </source>
</evidence>
<organism evidence="1 2">
    <name type="scientific">Ancylostoma duodenale</name>
    <dbReference type="NCBI Taxonomy" id="51022"/>
    <lineage>
        <taxon>Eukaryota</taxon>
        <taxon>Metazoa</taxon>
        <taxon>Ecdysozoa</taxon>
        <taxon>Nematoda</taxon>
        <taxon>Chromadorea</taxon>
        <taxon>Rhabditida</taxon>
        <taxon>Rhabditina</taxon>
        <taxon>Rhabditomorpha</taxon>
        <taxon>Strongyloidea</taxon>
        <taxon>Ancylostomatidae</taxon>
        <taxon>Ancylostomatinae</taxon>
        <taxon>Ancylostoma</taxon>
    </lineage>
</organism>
<name>A0A0C2GF79_9BILA</name>
<sequence>MQNSPAAEGGLMADDLIIQYGMLHADNFKDMKEVSATTAKHEGSETISDGVLDFMATEAALQVPWLRKYEHLIGGFAGGVASTAVCHPMDLLKIRYSGM</sequence>
<dbReference type="Gene3D" id="2.30.42.10">
    <property type="match status" value="1"/>
</dbReference>
<dbReference type="AlphaFoldDB" id="A0A0C2GF79"/>